<accession>Q3SVP4</accession>
<gene>
    <name evidence="2" type="ordered locus">Nwi_0380</name>
</gene>
<dbReference type="AlphaFoldDB" id="Q3SVP4"/>
<name>Q3SVP4_NITWN</name>
<evidence type="ECO:0000313" key="2">
    <source>
        <dbReference type="EMBL" id="ABA03647.1"/>
    </source>
</evidence>
<evidence type="ECO:0000313" key="3">
    <source>
        <dbReference type="Proteomes" id="UP000002531"/>
    </source>
</evidence>
<organism evidence="2 3">
    <name type="scientific">Nitrobacter winogradskyi (strain ATCC 25391 / DSM 10237 / CIP 104748 / NCIMB 11846 / Nb-255)</name>
    <dbReference type="NCBI Taxonomy" id="323098"/>
    <lineage>
        <taxon>Bacteria</taxon>
        <taxon>Pseudomonadati</taxon>
        <taxon>Pseudomonadota</taxon>
        <taxon>Alphaproteobacteria</taxon>
        <taxon>Hyphomicrobiales</taxon>
        <taxon>Nitrobacteraceae</taxon>
        <taxon>Nitrobacter</taxon>
    </lineage>
</organism>
<feature type="region of interest" description="Disordered" evidence="1">
    <location>
        <begin position="1"/>
        <end position="52"/>
    </location>
</feature>
<dbReference type="EMBL" id="CP000115">
    <property type="protein sequence ID" value="ABA03647.1"/>
    <property type="molecule type" value="Genomic_DNA"/>
</dbReference>
<evidence type="ECO:0000256" key="1">
    <source>
        <dbReference type="SAM" id="MobiDB-lite"/>
    </source>
</evidence>
<dbReference type="HOGENOM" id="CLU_2233674_0_0_5"/>
<proteinExistence type="predicted"/>
<dbReference type="Proteomes" id="UP000002531">
    <property type="component" value="Chromosome"/>
</dbReference>
<sequence length="105" mass="11753">MLDGKKLADDNASSMKREKRGRTGEKARIHNGADAGRQPGFRSCRGRPNDPVNVVRDQRAVSAIPQPSRPWCIRATCPYLRFDAISPLIAVAAFIRVEDVRDRDH</sequence>
<keyword evidence="3" id="KW-1185">Reference proteome</keyword>
<dbReference type="STRING" id="323098.Nwi_0380"/>
<protein>
    <submittedName>
        <fullName evidence="2">Uncharacterized protein</fullName>
    </submittedName>
</protein>
<dbReference type="KEGG" id="nwi:Nwi_0380"/>
<reference evidence="2 3" key="1">
    <citation type="journal article" date="2006" name="Appl. Environ. Microbiol.">
        <title>Genome sequence of the chemolithoautotrophic nitrite-oxidizing bacterium Nitrobacter winogradskyi Nb-255.</title>
        <authorList>
            <person name="Starkenburg S.R."/>
            <person name="Chain P.S."/>
            <person name="Sayavedra-Soto L.A."/>
            <person name="Hauser L."/>
            <person name="Land M.L."/>
            <person name="Larimer F.W."/>
            <person name="Malfatti S.A."/>
            <person name="Klotz M.G."/>
            <person name="Bottomley P.J."/>
            <person name="Arp D.J."/>
            <person name="Hickey W.J."/>
        </authorList>
    </citation>
    <scope>NUCLEOTIDE SEQUENCE [LARGE SCALE GENOMIC DNA]</scope>
    <source>
        <strain evidence="3">ATCC 25391 / DSM 10237 / CIP 104748 / NCIMB 11846 / Nb-255</strain>
    </source>
</reference>